<gene>
    <name evidence="2" type="ORF">E4U02_05295</name>
</gene>
<comment type="caution">
    <text evidence="2">The sequence shown here is derived from an EMBL/GenBank/DDBJ whole genome shotgun (WGS) entry which is preliminary data.</text>
</comment>
<protein>
    <submittedName>
        <fullName evidence="2">Uncharacterized protein</fullName>
    </submittedName>
</protein>
<feature type="transmembrane region" description="Helical" evidence="1">
    <location>
        <begin position="124"/>
        <end position="146"/>
    </location>
</feature>
<keyword evidence="1" id="KW-0472">Membrane</keyword>
<keyword evidence="1" id="KW-0812">Transmembrane</keyword>
<accession>A0A4Y9FW15</accession>
<name>A0A4Y9FW15_9MICO</name>
<keyword evidence="1" id="KW-1133">Transmembrane helix</keyword>
<evidence type="ECO:0000313" key="3">
    <source>
        <dbReference type="Proteomes" id="UP000298358"/>
    </source>
</evidence>
<feature type="transmembrane region" description="Helical" evidence="1">
    <location>
        <begin position="85"/>
        <end position="104"/>
    </location>
</feature>
<evidence type="ECO:0000313" key="2">
    <source>
        <dbReference type="EMBL" id="TFU33465.1"/>
    </source>
</evidence>
<dbReference type="Proteomes" id="UP000298358">
    <property type="component" value="Unassembled WGS sequence"/>
</dbReference>
<dbReference type="OrthoDB" id="5073801at2"/>
<evidence type="ECO:0000256" key="1">
    <source>
        <dbReference type="SAM" id="Phobius"/>
    </source>
</evidence>
<sequence>MAGALVIVAGGFAALLFSVPTVGLLREQLRINCNTYPPGSEGEGAWTCADGISYIIPGVILLAMTGLSLIVGLVVALIARRELVARGWFTVLAVLPVVWTLAWTRYGSDELVSFPPGVPRVDFWMIWVGPAALTVTIALAIAVLALGFRRWAAFWLTASAAVGVGIATVIQPGIGLATLPSAALLCAALLRVERPARAGFAGDPGFSGADGPRRSGERDIS</sequence>
<feature type="transmembrane region" description="Helical" evidence="1">
    <location>
        <begin position="54"/>
        <end position="78"/>
    </location>
</feature>
<dbReference type="RefSeq" id="WP_135113788.1">
    <property type="nucleotide sequence ID" value="NZ_JADGLL010000008.1"/>
</dbReference>
<dbReference type="AlphaFoldDB" id="A0A4Y9FW15"/>
<keyword evidence="3" id="KW-1185">Reference proteome</keyword>
<reference evidence="2 3" key="1">
    <citation type="submission" date="2019-03" db="EMBL/GenBank/DDBJ databases">
        <title>Diversity of the mouse oral microbiome.</title>
        <authorList>
            <person name="Joseph S."/>
            <person name="Aduse-Opoku J."/>
            <person name="Curtis M."/>
            <person name="Wade W."/>
            <person name="Hashim A."/>
        </authorList>
    </citation>
    <scope>NUCLEOTIDE SEQUENCE [LARGE SCALE GENOMIC DNA]</scope>
    <source>
        <strain evidence="2 3">P1012</strain>
    </source>
</reference>
<dbReference type="EMBL" id="SPQB01000008">
    <property type="protein sequence ID" value="TFU33465.1"/>
    <property type="molecule type" value="Genomic_DNA"/>
</dbReference>
<organism evidence="2 3">
    <name type="scientific">Microbacterium paludicola</name>
    <dbReference type="NCBI Taxonomy" id="300019"/>
    <lineage>
        <taxon>Bacteria</taxon>
        <taxon>Bacillati</taxon>
        <taxon>Actinomycetota</taxon>
        <taxon>Actinomycetes</taxon>
        <taxon>Micrococcales</taxon>
        <taxon>Microbacteriaceae</taxon>
        <taxon>Microbacterium</taxon>
    </lineage>
</organism>
<feature type="transmembrane region" description="Helical" evidence="1">
    <location>
        <begin position="153"/>
        <end position="170"/>
    </location>
</feature>
<proteinExistence type="predicted"/>